<dbReference type="AlphaFoldDB" id="A0A225V8Z7"/>
<evidence type="ECO:0000313" key="2">
    <source>
        <dbReference type="Proteomes" id="UP000198211"/>
    </source>
</evidence>
<dbReference type="Proteomes" id="UP000198211">
    <property type="component" value="Unassembled WGS sequence"/>
</dbReference>
<sequence length="57" mass="6250">MYWNISLSNAFGPSFTKQRISSVKLSATETNTGMCSFVKTVFSPCRVAVGLRMALKS</sequence>
<protein>
    <submittedName>
        <fullName evidence="1">Uncharacterized protein</fullName>
    </submittedName>
</protein>
<reference evidence="2" key="1">
    <citation type="submission" date="2017-03" db="EMBL/GenBank/DDBJ databases">
        <title>Phytopthora megakarya and P. palmivora, two closely related causual agents of cacao black pod achieved similar genome size and gene model numbers by different mechanisms.</title>
        <authorList>
            <person name="Ali S."/>
            <person name="Shao J."/>
            <person name="Larry D.J."/>
            <person name="Kronmiller B."/>
            <person name="Shen D."/>
            <person name="Strem M.D."/>
            <person name="Melnick R.L."/>
            <person name="Guiltinan M.J."/>
            <person name="Tyler B.M."/>
            <person name="Meinhardt L.W."/>
            <person name="Bailey B.A."/>
        </authorList>
    </citation>
    <scope>NUCLEOTIDE SEQUENCE [LARGE SCALE GENOMIC DNA]</scope>
    <source>
        <strain evidence="2">zdho120</strain>
    </source>
</reference>
<gene>
    <name evidence="1" type="ORF">PHMEG_00027811</name>
</gene>
<dbReference type="EMBL" id="NBNE01007249">
    <property type="protein sequence ID" value="OWZ00900.1"/>
    <property type="molecule type" value="Genomic_DNA"/>
</dbReference>
<accession>A0A225V8Z7</accession>
<evidence type="ECO:0000313" key="1">
    <source>
        <dbReference type="EMBL" id="OWZ00900.1"/>
    </source>
</evidence>
<comment type="caution">
    <text evidence="1">The sequence shown here is derived from an EMBL/GenBank/DDBJ whole genome shotgun (WGS) entry which is preliminary data.</text>
</comment>
<organism evidence="1 2">
    <name type="scientific">Phytophthora megakarya</name>
    <dbReference type="NCBI Taxonomy" id="4795"/>
    <lineage>
        <taxon>Eukaryota</taxon>
        <taxon>Sar</taxon>
        <taxon>Stramenopiles</taxon>
        <taxon>Oomycota</taxon>
        <taxon>Peronosporomycetes</taxon>
        <taxon>Peronosporales</taxon>
        <taxon>Peronosporaceae</taxon>
        <taxon>Phytophthora</taxon>
    </lineage>
</organism>
<dbReference type="OrthoDB" id="139813at2759"/>
<name>A0A225V8Z7_9STRA</name>
<keyword evidence="2" id="KW-1185">Reference proteome</keyword>
<proteinExistence type="predicted"/>